<name>A0A2I5T424_SERS3</name>
<dbReference type="EMBL" id="CP025085">
    <property type="protein sequence ID" value="AUG99316.1"/>
    <property type="molecule type" value="Genomic_DNA"/>
</dbReference>
<dbReference type="PANTHER" id="PTHR30572:SF4">
    <property type="entry name" value="ABC TRANSPORTER PERMEASE YTRF"/>
    <property type="match status" value="1"/>
</dbReference>
<keyword evidence="4 7" id="KW-1133">Transmembrane helix</keyword>
<evidence type="ECO:0000256" key="3">
    <source>
        <dbReference type="ARBA" id="ARBA00022692"/>
    </source>
</evidence>
<keyword evidence="3 7" id="KW-0812">Transmembrane</keyword>
<evidence type="ECO:0000259" key="9">
    <source>
        <dbReference type="Pfam" id="PF12704"/>
    </source>
</evidence>
<evidence type="ECO:0000313" key="12">
    <source>
        <dbReference type="Proteomes" id="UP000017700"/>
    </source>
</evidence>
<comment type="similarity">
    <text evidence="6">Belongs to the ABC-4 integral membrane protein family.</text>
</comment>
<dbReference type="Proteomes" id="UP000233778">
    <property type="component" value="Chromosome"/>
</dbReference>
<feature type="domain" description="ABC3 transporter permease C-terminal" evidence="8">
    <location>
        <begin position="297"/>
        <end position="409"/>
    </location>
</feature>
<evidence type="ECO:0000256" key="1">
    <source>
        <dbReference type="ARBA" id="ARBA00004651"/>
    </source>
</evidence>
<organism evidence="11 12">
    <name type="scientific">Serratia sp. (strain ATCC 39006)</name>
    <name type="common">Prodigiosinella confusarubida</name>
    <dbReference type="NCBI Taxonomy" id="104623"/>
    <lineage>
        <taxon>Bacteria</taxon>
        <taxon>Pseudomonadati</taxon>
        <taxon>Pseudomonadota</taxon>
        <taxon>Gammaproteobacteria</taxon>
        <taxon>Enterobacterales</taxon>
        <taxon>Pectobacteriaceae</taxon>
        <taxon>Prodigiosinella</taxon>
    </lineage>
</organism>
<feature type="transmembrane region" description="Helical" evidence="7">
    <location>
        <begin position="379"/>
        <end position="398"/>
    </location>
</feature>
<evidence type="ECO:0000256" key="2">
    <source>
        <dbReference type="ARBA" id="ARBA00022475"/>
    </source>
</evidence>
<reference evidence="10 13" key="3">
    <citation type="submission" date="2017-11" db="EMBL/GenBank/DDBJ databases">
        <title>Complete genome sequence of Serratia sp. ATCC 39006 LacA.</title>
        <authorList>
            <person name="Hampton H.G."/>
            <person name="Jackson S.A."/>
            <person name="Jauregui R."/>
            <person name="Poulter G.T.M."/>
            <person name="Salmond G.P.C."/>
            <person name="Fineran P.C."/>
        </authorList>
    </citation>
    <scope>NUCLEOTIDE SEQUENCE [LARGE SCALE GENOMIC DNA]</scope>
    <source>
        <strain evidence="10 13">ATCC 39006</strain>
    </source>
</reference>
<feature type="domain" description="MacB-like periplasmic core" evidence="9">
    <location>
        <begin position="41"/>
        <end position="259"/>
    </location>
</feature>
<reference evidence="11" key="4">
    <citation type="submission" date="2017-11" db="EMBL/GenBank/DDBJ databases">
        <title>Complete genome sequence of Serratia sp. ATCC 39006.</title>
        <authorList>
            <person name="Hampton H.G."/>
            <person name="Jackson S.A."/>
            <person name="Jauregui R."/>
            <person name="Poulter G.T.M."/>
            <person name="Salmond G.P.C."/>
            <person name="Fineran P.C."/>
        </authorList>
    </citation>
    <scope>NUCLEOTIDE SEQUENCE</scope>
    <source>
        <strain evidence="11">ATCC 39006</strain>
    </source>
</reference>
<evidence type="ECO:0000256" key="7">
    <source>
        <dbReference type="SAM" id="Phobius"/>
    </source>
</evidence>
<feature type="transmembrane region" description="Helical" evidence="7">
    <location>
        <begin position="338"/>
        <end position="367"/>
    </location>
</feature>
<dbReference type="STRING" id="104623.Ser39006_04000"/>
<keyword evidence="2" id="KW-1003">Cell membrane</keyword>
<dbReference type="Proteomes" id="UP000017700">
    <property type="component" value="Chromosome"/>
</dbReference>
<dbReference type="GO" id="GO:0005886">
    <property type="term" value="C:plasma membrane"/>
    <property type="evidence" value="ECO:0007669"/>
    <property type="project" value="UniProtKB-SubCell"/>
</dbReference>
<evidence type="ECO:0000313" key="10">
    <source>
        <dbReference type="EMBL" id="AUG99316.1"/>
    </source>
</evidence>
<comment type="subcellular location">
    <subcellularLocation>
        <location evidence="1">Cell membrane</location>
        <topology evidence="1">Multi-pass membrane protein</topology>
    </subcellularLocation>
</comment>
<dbReference type="RefSeq" id="WP_021017260.1">
    <property type="nucleotide sequence ID" value="NZ_CP025084.1"/>
</dbReference>
<dbReference type="Pfam" id="PF12704">
    <property type="entry name" value="MacB_PCD"/>
    <property type="match status" value="1"/>
</dbReference>
<dbReference type="InterPro" id="IPR050250">
    <property type="entry name" value="Macrolide_Exporter_MacB"/>
</dbReference>
<keyword evidence="12" id="KW-1185">Reference proteome</keyword>
<proteinExistence type="inferred from homology"/>
<dbReference type="GO" id="GO:0022857">
    <property type="term" value="F:transmembrane transporter activity"/>
    <property type="evidence" value="ECO:0007669"/>
    <property type="project" value="TreeGrafter"/>
</dbReference>
<accession>A0A2I5T424</accession>
<evidence type="ECO:0000256" key="4">
    <source>
        <dbReference type="ARBA" id="ARBA00022989"/>
    </source>
</evidence>
<reference evidence="11 12" key="1">
    <citation type="journal article" date="2013" name="Genome Announc.">
        <title>Draft genome sequence of Serratia sp. strain ATCC 39006, a model bacterium for analysis of the biosynthesis and regulation of prodigiosin, a carbapenem, and gas vesicles.</title>
        <authorList>
            <person name="Fineran P.C."/>
            <person name="Iglesias Cans M.C."/>
            <person name="Ramsay J.P."/>
            <person name="Wilf N.M."/>
            <person name="Cossyleon D."/>
            <person name="McNeil M.B."/>
            <person name="Williamson N.R."/>
            <person name="Monson R.E."/>
            <person name="Becher S.A."/>
            <person name="Stanton J.A."/>
            <person name="Brugger K."/>
            <person name="Brown S.D."/>
            <person name="Salmond G.P."/>
        </authorList>
    </citation>
    <scope>NUCLEOTIDE SEQUENCE [LARGE SCALE GENOMIC DNA]</scope>
    <source>
        <strain evidence="11">ATCC 39006</strain>
        <strain evidence="12">ATCC 39006 / SC 11482</strain>
    </source>
</reference>
<evidence type="ECO:0000313" key="13">
    <source>
        <dbReference type="Proteomes" id="UP000233778"/>
    </source>
</evidence>
<protein>
    <submittedName>
        <fullName evidence="11">ABC transporter permease</fullName>
    </submittedName>
</protein>
<dbReference type="PANTHER" id="PTHR30572">
    <property type="entry name" value="MEMBRANE COMPONENT OF TRANSPORTER-RELATED"/>
    <property type="match status" value="1"/>
</dbReference>
<feature type="transmembrane region" description="Helical" evidence="7">
    <location>
        <begin position="288"/>
        <end position="317"/>
    </location>
</feature>
<evidence type="ECO:0000256" key="5">
    <source>
        <dbReference type="ARBA" id="ARBA00023136"/>
    </source>
</evidence>
<keyword evidence="5 7" id="KW-0472">Membrane</keyword>
<dbReference type="InterPro" id="IPR025857">
    <property type="entry name" value="MacB_PCD"/>
</dbReference>
<reference evidence="11" key="2">
    <citation type="submission" date="2013-09" db="EMBL/GenBank/DDBJ databases">
        <authorList>
            <person name="Wang G."/>
            <person name="Yang Y."/>
            <person name="Su Y."/>
        </authorList>
    </citation>
    <scope>NUCLEOTIDE SEQUENCE</scope>
    <source>
        <strain evidence="11">ATCC 39006</strain>
    </source>
</reference>
<dbReference type="OrthoDB" id="9770036at2"/>
<dbReference type="KEGG" id="serq:CWC46_05510"/>
<evidence type="ECO:0000259" key="8">
    <source>
        <dbReference type="Pfam" id="PF02687"/>
    </source>
</evidence>
<sequence>MPRQPRHTASASGLSHGYGPSWLQQLREPVENLRQLGRRAVLALLGIAVGCMAVVALLNIGHNAEREAMSVFKGMGSDLLVANVQIPTGGRSEALPNIATLDTDALRKAVPDIAAAAPLILTSTDARLKGHTLSTTTLGSNADLPKVLDLRLTQGRFLSRFDAHSTYAVLGANVAAEWKSAGIHTLPGDHVQIGGYLFQIIGILQPKGQNTLLPVSLDDAILLPLEGMRRIIPNPQITSVLARNPNGTTLTQTSPRLQQWLGDKMPGYEVNVQIPRLLLDGMAQQSRLFSWLLAGLGGIALLVGGIGVMNVMVMNVAERRREIGVRMALGARPQDIARLFLLEAIILAATGALAGAAVGLVMAWAFVHYSGWSSFSLSAAALPLGIGSAIVTGLFFGLSPAMAAARLTPEQALRDA</sequence>
<feature type="transmembrane region" description="Helical" evidence="7">
    <location>
        <begin position="40"/>
        <end position="60"/>
    </location>
</feature>
<gene>
    <name evidence="10" type="ORF">CWC46_05510</name>
    <name evidence="11" type="ORF">Ser39006_005515</name>
</gene>
<dbReference type="InterPro" id="IPR003838">
    <property type="entry name" value="ABC3_permease_C"/>
</dbReference>
<dbReference type="Pfam" id="PF02687">
    <property type="entry name" value="FtsX"/>
    <property type="match status" value="1"/>
</dbReference>
<dbReference type="KEGG" id="sera:Ser39006_005515"/>
<evidence type="ECO:0000256" key="6">
    <source>
        <dbReference type="ARBA" id="ARBA00038076"/>
    </source>
</evidence>
<dbReference type="EMBL" id="CP025084">
    <property type="protein sequence ID" value="AUH03634.1"/>
    <property type="molecule type" value="Genomic_DNA"/>
</dbReference>
<evidence type="ECO:0000313" key="11">
    <source>
        <dbReference type="EMBL" id="AUH03634.1"/>
    </source>
</evidence>
<dbReference type="AlphaFoldDB" id="A0A2I5T424"/>